<reference evidence="1 2" key="1">
    <citation type="submission" date="2019-09" db="EMBL/GenBank/DDBJ databases">
        <title>Phylogeny of genus Pseudoclavibacter and closely related genus.</title>
        <authorList>
            <person name="Li Y."/>
        </authorList>
    </citation>
    <scope>NUCLEOTIDE SEQUENCE [LARGE SCALE GENOMIC DNA]</scope>
    <source>
        <strain evidence="1 2">DSM 23821</strain>
    </source>
</reference>
<sequence>MAAEDESSQLESFEPARVHLRSAVEARRRLSDGWNGFLDSGPFDVKVRTAPDGSGELWAVADSRADIMRELQTQVRIFLTSVKAAMDAAIVAAAETVCASLVPIDPALHRMPLCETRQEFDALVPQGHLLGLRPDQVRVLHELQPYQGGDGNRDYIGRVMAHLAEALAVVETDGQLVSAWATNSSPELQVPDGASIDSVSVEPSGLLSEGKLLARFRVTPSGAVADTRIRPNVALDAVLNAPPWPIDLDDTLNKRTSGLLAIARRLLEGLERSVSTPTFIQQFGRLDDIAPARSTSVWLPVQFDDPGQESEVREGLAQSDLNLASYRGDDGTYTLLRLDGDVVFGREIPEASPPEPSVEVGIGVEWASLEAAAALGLPDFVFRPKVVQKGSGLREIGDGTLITGGRGIALQVKAREGATDNAQREASWLTKKAAEGLRQAHGTIRSTLNDPDLTLTNLRDRTVRLPGDSIDWVPVVILDHPDPPHDIIPDREPDKHGLILLRRDWEFLWRQLRSVSAIVDYAYRVANDDRVPLGTEASRYFDLADRDARAEPERIEPWMVGIGDFWQISEPRLPREPVDTSDEVGHDVFHRILEDVAATDFTGDEQIRVEVLALIDQVAATHRAELGRTLLRRIDHCALAPADTLRAQHRVVFLDHGRGP</sequence>
<proteinExistence type="predicted"/>
<dbReference type="EMBL" id="WBJZ01000046">
    <property type="protein sequence ID" value="KAB1651728.1"/>
    <property type="molecule type" value="Genomic_DNA"/>
</dbReference>
<gene>
    <name evidence="1" type="ORF">F8O01_17645</name>
</gene>
<organism evidence="1 2">
    <name type="scientific">Pseudoclavibacter chungangensis</name>
    <dbReference type="NCBI Taxonomy" id="587635"/>
    <lineage>
        <taxon>Bacteria</taxon>
        <taxon>Bacillati</taxon>
        <taxon>Actinomycetota</taxon>
        <taxon>Actinomycetes</taxon>
        <taxon>Micrococcales</taxon>
        <taxon>Microbacteriaceae</taxon>
        <taxon>Pseudoclavibacter</taxon>
    </lineage>
</organism>
<comment type="caution">
    <text evidence="1">The sequence shown here is derived from an EMBL/GenBank/DDBJ whole genome shotgun (WGS) entry which is preliminary data.</text>
</comment>
<accession>A0A7J5BMA4</accession>
<dbReference type="AlphaFoldDB" id="A0A7J5BMA4"/>
<dbReference type="RefSeq" id="WP_158042200.1">
    <property type="nucleotide sequence ID" value="NZ_JACCFV010000001.1"/>
</dbReference>
<evidence type="ECO:0000313" key="1">
    <source>
        <dbReference type="EMBL" id="KAB1651728.1"/>
    </source>
</evidence>
<evidence type="ECO:0000313" key="2">
    <source>
        <dbReference type="Proteomes" id="UP000467240"/>
    </source>
</evidence>
<keyword evidence="2" id="KW-1185">Reference proteome</keyword>
<protein>
    <submittedName>
        <fullName evidence="1">Uncharacterized protein</fullName>
    </submittedName>
</protein>
<dbReference type="Proteomes" id="UP000467240">
    <property type="component" value="Unassembled WGS sequence"/>
</dbReference>
<dbReference type="OrthoDB" id="5108854at2"/>
<name>A0A7J5BMA4_9MICO</name>